<keyword evidence="1" id="KW-1133">Transmembrane helix</keyword>
<accession>A0A7J2U233</accession>
<keyword evidence="1" id="KW-0812">Transmembrane</keyword>
<dbReference type="EMBL" id="DSEU01000030">
    <property type="protein sequence ID" value="HEM66801.1"/>
    <property type="molecule type" value="Genomic_DNA"/>
</dbReference>
<dbReference type="AlphaFoldDB" id="A0A7J2U233"/>
<protein>
    <submittedName>
        <fullName evidence="2">Uncharacterized protein</fullName>
    </submittedName>
</protein>
<organism evidence="2">
    <name type="scientific">Ignisphaera aggregans</name>
    <dbReference type="NCBI Taxonomy" id="334771"/>
    <lineage>
        <taxon>Archaea</taxon>
        <taxon>Thermoproteota</taxon>
        <taxon>Thermoprotei</taxon>
        <taxon>Desulfurococcales</taxon>
        <taxon>Desulfurococcaceae</taxon>
        <taxon>Ignisphaera</taxon>
    </lineage>
</organism>
<evidence type="ECO:0000313" key="2">
    <source>
        <dbReference type="EMBL" id="HEM66801.1"/>
    </source>
</evidence>
<evidence type="ECO:0000256" key="1">
    <source>
        <dbReference type="SAM" id="Phobius"/>
    </source>
</evidence>
<proteinExistence type="predicted"/>
<keyword evidence="1" id="KW-0472">Membrane</keyword>
<name>A0A7J2U233_9CREN</name>
<comment type="caution">
    <text evidence="2">The sequence shown here is derived from an EMBL/GenBank/DDBJ whole genome shotgun (WGS) entry which is preliminary data.</text>
</comment>
<feature type="transmembrane region" description="Helical" evidence="1">
    <location>
        <begin position="327"/>
        <end position="347"/>
    </location>
</feature>
<sequence>MIKRLTLLVVLVLLLTFFFNSPVRGQGVATYVFGFTVQQRDQYNRFYYADVDLYIQIPQLLIFNETIDFIASIDLLKIYGYNPQGKVVLFVNQGVFISVTRIRNFTINYMYNNYVNITEVVFRESETGLPILFVKPFQPIDLNKGVVTMTPALIGFYTSNVIQLMGNRSSVTISLGSPEVIITSVMGSTAALVTRCTQCINTIHVEYSGAPTWRLLYIAPYTTTATTHVTRTVTTQQTLVSFSTLLALIPTTYTTTATLVLTTTTSTVLATTPPPEILTQIQTKIQTIEKTYRVTTTTTAYSNITTTTTQTVMTTETRVVEALPPTYYVIVGYAITITIILAIYVLYTRIQKKAGRRAV</sequence>
<gene>
    <name evidence="2" type="ORF">ENO26_04430</name>
</gene>
<reference evidence="2" key="1">
    <citation type="journal article" date="2020" name="mSystems">
        <title>Genome- and Community-Level Interaction Insights into Carbon Utilization and Element Cycling Functions of Hydrothermarchaeota in Hydrothermal Sediment.</title>
        <authorList>
            <person name="Zhou Z."/>
            <person name="Liu Y."/>
            <person name="Xu W."/>
            <person name="Pan J."/>
            <person name="Luo Z.H."/>
            <person name="Li M."/>
        </authorList>
    </citation>
    <scope>NUCLEOTIDE SEQUENCE [LARGE SCALE GENOMIC DNA]</scope>
    <source>
        <strain evidence="2">SpSt-125</strain>
    </source>
</reference>